<keyword evidence="5" id="KW-1185">Reference proteome</keyword>
<protein>
    <recommendedName>
        <fullName evidence="3">F-box domain-containing protein</fullName>
    </recommendedName>
</protein>
<evidence type="ECO:0000313" key="4">
    <source>
        <dbReference type="EMBL" id="RFN43754.1"/>
    </source>
</evidence>
<feature type="domain" description="F-box" evidence="3">
    <location>
        <begin position="532"/>
        <end position="583"/>
    </location>
</feature>
<dbReference type="AlphaFoldDB" id="A0A395M7B6"/>
<dbReference type="Gene3D" id="2.60.120.260">
    <property type="entry name" value="Galactose-binding domain-like"/>
    <property type="match status" value="1"/>
</dbReference>
<sequence length="875" mass="95763">MASQTWFALLVGLSTIHGSVASPCKPIKSVSQSVLTITSVPSFETGLASTVSVDTTIQTTDSTSLETFYTVNTSTKENESISTETAAAESLSTADTAVTEAVAPTISTTTSIGEPSTATIEVFTSSTEATSFVVSETSSYTTGALTSSTDVFFTTAETTTATTEATIADTTEASTESTTAEPTTTTTEATSKATTEDTTVTTAVATTGTTTEATTEDTTEISTQPTSETSTVSATTASTEITTGETTTATTEDTTEATTAEASTVTTGTTTEITTETTITSTEAISSTTESIPTTTSVEIPVKTDLIQNGGFEDSTNHWDYYGSNAHTFLTSNPHYEGTYSYAMTSTYGGEVGVTQTLDKSLLRANTPYKLSIYATTSSLIGCPGGIRIVVDTDRRQEPFGRYVSEFASAELAAGWRHISGDFTITEDALADDEPIKVIVSTLCAPGDDTFAEVCSDWPGWTPSALSGFEWWTLMAPKKRQHRPIPRYHDKVFSPPHLCIWNTKFDAFKLLCNSPDAISIETKAPTVTPRGQTGIEQLPAELLAAIFRLLNPDDFIAFSLCSQALWMHAIQRAKNGYTEWKKTYSLAGTPIMYAGSHLKVLPEFVYDKYPDLIPEETPQEIRDARRMVTRTTAAFKKAVLEFDQTPLPYDDAYMQSFTKYIANADIPAGLHESIKASFPTFGIEQGSKWLLRNLTKNEFIRMEAINTTTLAHIQHSWLTLDTLLYWLICWRGNGHQQILDWENLEAFIGATNQARYGTWRGTLFQSPYSACWPIWSGNWAGHSLEVVTDRNLDEGWIDRTSKFDQLAPKLLQTMYAFALTQGDFKPKRYWEEVFEQLGDVVDQVKEYEQDGRKWKETHKTIVSLQVHATALCGCT</sequence>
<gene>
    <name evidence="4" type="ORF">FIE12Z_12001</name>
</gene>
<dbReference type="Proteomes" id="UP000265631">
    <property type="component" value="Unassembled WGS sequence"/>
</dbReference>
<dbReference type="EMBL" id="PXXK01000509">
    <property type="protein sequence ID" value="RFN43754.1"/>
    <property type="molecule type" value="Genomic_DNA"/>
</dbReference>
<evidence type="ECO:0000256" key="1">
    <source>
        <dbReference type="SAM" id="MobiDB-lite"/>
    </source>
</evidence>
<evidence type="ECO:0000313" key="5">
    <source>
        <dbReference type="Proteomes" id="UP000265631"/>
    </source>
</evidence>
<keyword evidence="2" id="KW-0732">Signal</keyword>
<feature type="chain" id="PRO_5017485519" description="F-box domain-containing protein" evidence="2">
    <location>
        <begin position="22"/>
        <end position="875"/>
    </location>
</feature>
<name>A0A395M7B6_9HYPO</name>
<dbReference type="PROSITE" id="PS50181">
    <property type="entry name" value="FBOX"/>
    <property type="match status" value="1"/>
</dbReference>
<accession>A0A395M7B6</accession>
<dbReference type="InterPro" id="IPR001810">
    <property type="entry name" value="F-box_dom"/>
</dbReference>
<dbReference type="InterPro" id="IPR036047">
    <property type="entry name" value="F-box-like_dom_sf"/>
</dbReference>
<organism evidence="4 5">
    <name type="scientific">Fusarium flagelliforme</name>
    <dbReference type="NCBI Taxonomy" id="2675880"/>
    <lineage>
        <taxon>Eukaryota</taxon>
        <taxon>Fungi</taxon>
        <taxon>Dikarya</taxon>
        <taxon>Ascomycota</taxon>
        <taxon>Pezizomycotina</taxon>
        <taxon>Sordariomycetes</taxon>
        <taxon>Hypocreomycetidae</taxon>
        <taxon>Hypocreales</taxon>
        <taxon>Nectriaceae</taxon>
        <taxon>Fusarium</taxon>
        <taxon>Fusarium incarnatum-equiseti species complex</taxon>
    </lineage>
</organism>
<dbReference type="SUPFAM" id="SSF81383">
    <property type="entry name" value="F-box domain"/>
    <property type="match status" value="1"/>
</dbReference>
<dbReference type="STRING" id="2594813.A0A395M7B6"/>
<evidence type="ECO:0000259" key="3">
    <source>
        <dbReference type="PROSITE" id="PS50181"/>
    </source>
</evidence>
<reference evidence="4 5" key="1">
    <citation type="journal article" date="2018" name="PLoS Pathog.">
        <title>Evolution of structural diversity of trichothecenes, a family of toxins produced by plant pathogenic and entomopathogenic fungi.</title>
        <authorList>
            <person name="Proctor R.H."/>
            <person name="McCormick S.P."/>
            <person name="Kim H.S."/>
            <person name="Cardoza R.E."/>
            <person name="Stanley A.M."/>
            <person name="Lindo L."/>
            <person name="Kelly A."/>
            <person name="Brown D.W."/>
            <person name="Lee T."/>
            <person name="Vaughan M.M."/>
            <person name="Alexander N.J."/>
            <person name="Busman M."/>
            <person name="Gutierrez S."/>
        </authorList>
    </citation>
    <scope>NUCLEOTIDE SEQUENCE [LARGE SCALE GENOMIC DNA]</scope>
    <source>
        <strain evidence="4 5">NRRL 13405</strain>
    </source>
</reference>
<dbReference type="SUPFAM" id="SSF49785">
    <property type="entry name" value="Galactose-binding domain-like"/>
    <property type="match status" value="1"/>
</dbReference>
<comment type="caution">
    <text evidence="4">The sequence shown here is derived from an EMBL/GenBank/DDBJ whole genome shotgun (WGS) entry which is preliminary data.</text>
</comment>
<feature type="compositionally biased region" description="Low complexity" evidence="1">
    <location>
        <begin position="220"/>
        <end position="269"/>
    </location>
</feature>
<proteinExistence type="predicted"/>
<feature type="signal peptide" evidence="2">
    <location>
        <begin position="1"/>
        <end position="21"/>
    </location>
</feature>
<evidence type="ECO:0000256" key="2">
    <source>
        <dbReference type="SAM" id="SignalP"/>
    </source>
</evidence>
<dbReference type="InterPro" id="IPR008979">
    <property type="entry name" value="Galactose-bd-like_sf"/>
</dbReference>
<feature type="region of interest" description="Disordered" evidence="1">
    <location>
        <begin position="169"/>
        <end position="269"/>
    </location>
</feature>
<feature type="compositionally biased region" description="Low complexity" evidence="1">
    <location>
        <begin position="169"/>
        <end position="213"/>
    </location>
</feature>